<keyword evidence="3" id="KW-1185">Reference proteome</keyword>
<accession>A0A7R7DU11</accession>
<feature type="compositionally biased region" description="Low complexity" evidence="1">
    <location>
        <begin position="43"/>
        <end position="58"/>
    </location>
</feature>
<dbReference type="Proteomes" id="UP000611640">
    <property type="component" value="Chromosome"/>
</dbReference>
<feature type="compositionally biased region" description="Gly residues" evidence="1">
    <location>
        <begin position="1"/>
        <end position="11"/>
    </location>
</feature>
<evidence type="ECO:0000313" key="3">
    <source>
        <dbReference type="Proteomes" id="UP000611640"/>
    </source>
</evidence>
<gene>
    <name evidence="2" type="ORF">Athai_52440</name>
</gene>
<evidence type="ECO:0000313" key="2">
    <source>
        <dbReference type="EMBL" id="BCJ37741.1"/>
    </source>
</evidence>
<proteinExistence type="predicted"/>
<evidence type="ECO:0000256" key="1">
    <source>
        <dbReference type="SAM" id="MobiDB-lite"/>
    </source>
</evidence>
<sequence length="108" mass="11220">MSPTTTGGGARAGWPSHLASKRSERETGPRIRPYRGRDAPVCGRGSPPAAAALRPAPAGRKKGPGAPLRHPAPMHDALPPPLDRQGIGRLAAPVPNRFDADVDLNDGP</sequence>
<dbReference type="EMBL" id="AP023355">
    <property type="protein sequence ID" value="BCJ37741.1"/>
    <property type="molecule type" value="Genomic_DNA"/>
</dbReference>
<protein>
    <submittedName>
        <fullName evidence="2">Uncharacterized protein</fullName>
    </submittedName>
</protein>
<name>A0A7R7DU11_9ACTN</name>
<organism evidence="2 3">
    <name type="scientific">Actinocatenispora thailandica</name>
    <dbReference type="NCBI Taxonomy" id="227318"/>
    <lineage>
        <taxon>Bacteria</taxon>
        <taxon>Bacillati</taxon>
        <taxon>Actinomycetota</taxon>
        <taxon>Actinomycetes</taxon>
        <taxon>Micromonosporales</taxon>
        <taxon>Micromonosporaceae</taxon>
        <taxon>Actinocatenispora</taxon>
    </lineage>
</organism>
<dbReference type="AlphaFoldDB" id="A0A7R7DU11"/>
<feature type="region of interest" description="Disordered" evidence="1">
    <location>
        <begin position="1"/>
        <end position="88"/>
    </location>
</feature>
<dbReference type="KEGG" id="atl:Athai_52440"/>
<reference evidence="2 3" key="1">
    <citation type="submission" date="2020-08" db="EMBL/GenBank/DDBJ databases">
        <title>Whole genome shotgun sequence of Actinocatenispora thailandica NBRC 105041.</title>
        <authorList>
            <person name="Komaki H."/>
            <person name="Tamura T."/>
        </authorList>
    </citation>
    <scope>NUCLEOTIDE SEQUENCE [LARGE SCALE GENOMIC DNA]</scope>
    <source>
        <strain evidence="2 3">NBRC 105041</strain>
    </source>
</reference>